<sequence length="96" mass="10819">MKKWYSASASPQEAANSDYPAIQQLSIAADVQEQPMEVVETTESSSSLTPVFVRQRHRPFDTNRLRTVSSRVRRRSQASQRGAHPFSSRAFPRPTA</sequence>
<dbReference type="AlphaFoldDB" id="A0A183FBZ5"/>
<reference evidence="2 3" key="1">
    <citation type="submission" date="2018-11" db="EMBL/GenBank/DDBJ databases">
        <authorList>
            <consortium name="Pathogen Informatics"/>
        </authorList>
    </citation>
    <scope>NUCLEOTIDE SEQUENCE [LARGE SCALE GENOMIC DNA]</scope>
</reference>
<reference evidence="4" key="2">
    <citation type="submission" date="2019-09" db="UniProtKB">
        <authorList>
            <consortium name="WormBaseParasite"/>
        </authorList>
    </citation>
    <scope>IDENTIFICATION</scope>
</reference>
<dbReference type="WBParaSite" id="HPBE_0000368701-mRNA-1">
    <property type="protein sequence ID" value="HPBE_0000368701-mRNA-1"/>
    <property type="gene ID" value="HPBE_0000368701"/>
</dbReference>
<gene>
    <name evidence="2" type="ORF">HPBE_LOCUS3688</name>
</gene>
<protein>
    <submittedName>
        <fullName evidence="2 4">Uncharacterized protein</fullName>
    </submittedName>
</protein>
<evidence type="ECO:0000313" key="2">
    <source>
        <dbReference type="EMBL" id="VDO40030.1"/>
    </source>
</evidence>
<keyword evidence="3" id="KW-1185">Reference proteome</keyword>
<name>A0A183FBZ5_HELPZ</name>
<organism evidence="3 4">
    <name type="scientific">Heligmosomoides polygyrus</name>
    <name type="common">Parasitic roundworm</name>
    <dbReference type="NCBI Taxonomy" id="6339"/>
    <lineage>
        <taxon>Eukaryota</taxon>
        <taxon>Metazoa</taxon>
        <taxon>Ecdysozoa</taxon>
        <taxon>Nematoda</taxon>
        <taxon>Chromadorea</taxon>
        <taxon>Rhabditida</taxon>
        <taxon>Rhabditina</taxon>
        <taxon>Rhabditomorpha</taxon>
        <taxon>Strongyloidea</taxon>
        <taxon>Heligmosomidae</taxon>
        <taxon>Heligmosomoides</taxon>
    </lineage>
</organism>
<accession>A0A3P7UXQ8</accession>
<dbReference type="Proteomes" id="UP000050761">
    <property type="component" value="Unassembled WGS sequence"/>
</dbReference>
<proteinExistence type="predicted"/>
<evidence type="ECO:0000256" key="1">
    <source>
        <dbReference type="SAM" id="MobiDB-lite"/>
    </source>
</evidence>
<feature type="region of interest" description="Disordered" evidence="1">
    <location>
        <begin position="68"/>
        <end position="96"/>
    </location>
</feature>
<evidence type="ECO:0000313" key="4">
    <source>
        <dbReference type="WBParaSite" id="HPBE_0000368701-mRNA-1"/>
    </source>
</evidence>
<evidence type="ECO:0000313" key="3">
    <source>
        <dbReference type="Proteomes" id="UP000050761"/>
    </source>
</evidence>
<dbReference type="EMBL" id="UZAH01012452">
    <property type="protein sequence ID" value="VDO40030.1"/>
    <property type="molecule type" value="Genomic_DNA"/>
</dbReference>
<accession>A0A183FBZ5</accession>